<proteinExistence type="predicted"/>
<comment type="caution">
    <text evidence="1">The sequence shown here is derived from an EMBL/GenBank/DDBJ whole genome shotgun (WGS) entry which is preliminary data.</text>
</comment>
<gene>
    <name evidence="1" type="ORF">LCGC14_1071240</name>
</gene>
<organism evidence="1">
    <name type="scientific">marine sediment metagenome</name>
    <dbReference type="NCBI Taxonomy" id="412755"/>
    <lineage>
        <taxon>unclassified sequences</taxon>
        <taxon>metagenomes</taxon>
        <taxon>ecological metagenomes</taxon>
    </lineage>
</organism>
<dbReference type="EMBL" id="LAZR01004614">
    <property type="protein sequence ID" value="KKN07045.1"/>
    <property type="molecule type" value="Genomic_DNA"/>
</dbReference>
<sequence length="38" mass="4232">MEVKWLIEDFEGDGKLDPLIAELNLLSHKGRGFSGTTN</sequence>
<evidence type="ECO:0000313" key="1">
    <source>
        <dbReference type="EMBL" id="KKN07045.1"/>
    </source>
</evidence>
<name>A0A0F9MI43_9ZZZZ</name>
<accession>A0A0F9MI43</accession>
<reference evidence="1" key="1">
    <citation type="journal article" date="2015" name="Nature">
        <title>Complex archaea that bridge the gap between prokaryotes and eukaryotes.</title>
        <authorList>
            <person name="Spang A."/>
            <person name="Saw J.H."/>
            <person name="Jorgensen S.L."/>
            <person name="Zaremba-Niedzwiedzka K."/>
            <person name="Martijn J."/>
            <person name="Lind A.E."/>
            <person name="van Eijk R."/>
            <person name="Schleper C."/>
            <person name="Guy L."/>
            <person name="Ettema T.J."/>
        </authorList>
    </citation>
    <scope>NUCLEOTIDE SEQUENCE</scope>
</reference>
<protein>
    <submittedName>
        <fullName evidence="1">Uncharacterized protein</fullName>
    </submittedName>
</protein>
<dbReference type="AlphaFoldDB" id="A0A0F9MI43"/>